<comment type="caution">
    <text evidence="2">The sequence shown here is derived from an EMBL/GenBank/DDBJ whole genome shotgun (WGS) entry which is preliminary data.</text>
</comment>
<name>A0ABR8U5W7_9BACL</name>
<evidence type="ECO:0000313" key="3">
    <source>
        <dbReference type="Proteomes" id="UP000626786"/>
    </source>
</evidence>
<reference evidence="2 3" key="1">
    <citation type="submission" date="2020-08" db="EMBL/GenBank/DDBJ databases">
        <title>A Genomic Blueprint of the Chicken Gut Microbiome.</title>
        <authorList>
            <person name="Gilroy R."/>
            <person name="Ravi A."/>
            <person name="Getino M."/>
            <person name="Pursley I."/>
            <person name="Horton D.L."/>
            <person name="Alikhan N.-F."/>
            <person name="Baker D."/>
            <person name="Gharbi K."/>
            <person name="Hall N."/>
            <person name="Watson M."/>
            <person name="Adriaenssens E.M."/>
            <person name="Foster-Nyarko E."/>
            <person name="Jarju S."/>
            <person name="Secka A."/>
            <person name="Antonio M."/>
            <person name="Oren A."/>
            <person name="Chaudhuri R."/>
            <person name="La Ragione R.M."/>
            <person name="Hildebrand F."/>
            <person name="Pallen M.J."/>
        </authorList>
    </citation>
    <scope>NUCLEOTIDE SEQUENCE [LARGE SCALE GENOMIC DNA]</scope>
    <source>
        <strain evidence="2 3">Sa2YVA2</strain>
    </source>
</reference>
<evidence type="ECO:0000313" key="2">
    <source>
        <dbReference type="EMBL" id="MBD7983421.1"/>
    </source>
</evidence>
<proteinExistence type="predicted"/>
<dbReference type="Pfam" id="PF07833">
    <property type="entry name" value="Cu_amine_oxidN1"/>
    <property type="match status" value="1"/>
</dbReference>
<dbReference type="InterPro" id="IPR012854">
    <property type="entry name" value="Cu_amine_oxidase-like_N"/>
</dbReference>
<sequence length="472" mass="53255">MKIISRTVLLLAIINIALLYMHYSQLADASEERQQNSKYSQEIEVINRTDKMIVRHHFRNLNVGRHEIVLPIGSKEATCYLENELSCTRLNENSTAFLEGEGNTQSISYTISKESALSSRKLFKAPFASLRNESPTSTILHITDETNNRGMWISGLQLVGSKEMDMIEYSLFKGKGQVTDLYWQRNAQPLTYSSEHLSIYGEATDVAFVKEMADNLERLKADHIDMVFDGTNKALESDRFLITTGNQSSVYVATVRKAIRTHYKIPSDESITADLVTSILIGKQAGGKKSNAAYAELMAVLTPSQTVALKTTLEDKRGSKVDAATLDGVIGSIIGKGTSFVRKNNETIYPLLFEESRTVVVGGKTVEELNIIIKDDRTLYPIDKVLTRLGYEVSANNRSIYIENDMDKLRFSLRDPFYVLNEKRYTLRESPFERMGDDYYFEEDALRRIFQLSIQKSADTITVTSLKKGSSE</sequence>
<organism evidence="2 3">
    <name type="scientific">Sporosarcina quadrami</name>
    <dbReference type="NCBI Taxonomy" id="2762234"/>
    <lineage>
        <taxon>Bacteria</taxon>
        <taxon>Bacillati</taxon>
        <taxon>Bacillota</taxon>
        <taxon>Bacilli</taxon>
        <taxon>Bacillales</taxon>
        <taxon>Caryophanaceae</taxon>
        <taxon>Sporosarcina</taxon>
    </lineage>
</organism>
<evidence type="ECO:0000259" key="1">
    <source>
        <dbReference type="Pfam" id="PF07833"/>
    </source>
</evidence>
<gene>
    <name evidence="2" type="ORF">H9649_02415</name>
</gene>
<keyword evidence="3" id="KW-1185">Reference proteome</keyword>
<dbReference type="RefSeq" id="WP_191693063.1">
    <property type="nucleotide sequence ID" value="NZ_JACSQN010000002.1"/>
</dbReference>
<dbReference type="Proteomes" id="UP000626786">
    <property type="component" value="Unassembled WGS sequence"/>
</dbReference>
<protein>
    <recommendedName>
        <fullName evidence="1">Copper amine oxidase-like N-terminal domain-containing protein</fullName>
    </recommendedName>
</protein>
<accession>A0ABR8U5W7</accession>
<feature type="domain" description="Copper amine oxidase-like N-terminal" evidence="1">
    <location>
        <begin position="362"/>
        <end position="464"/>
    </location>
</feature>
<dbReference type="EMBL" id="JACSQN010000002">
    <property type="protein sequence ID" value="MBD7983421.1"/>
    <property type="molecule type" value="Genomic_DNA"/>
</dbReference>